<sequence length="312" mass="32585">MTQRPPDVPFSAVPGSAPDAPSSAVPAATPGSAPDATARSGAGAVEPGPGAAAPPILEAREAGFAYRGGAPALSDVSVQVLAGRSTALVGESGAGKTTLLRLLLGLARPTSGRVLFDGAPLSPRDRAQMRAFRRSVQMVFQDPYSSLDPRQRVGRIVAEPLRSLGLVPPGRRGASAAELRVAAALEAVGLPPDAAHRYPHEFSGGQRQRIAIARATVCEPRVLLADEPVSALDVSTRVRVIDLLAELRDSNGLTIVMVSHDLAVVALLCEYTAVLERGRVVEQGETAAVLGSPRHPYTRRLIDSVPRLPARP</sequence>
<evidence type="ECO:0000256" key="2">
    <source>
        <dbReference type="ARBA" id="ARBA00022448"/>
    </source>
</evidence>
<dbReference type="InterPro" id="IPR003593">
    <property type="entry name" value="AAA+_ATPase"/>
</dbReference>
<organism evidence="7 8">
    <name type="scientific">Streptosporangium fragile</name>
    <dbReference type="NCBI Taxonomy" id="46186"/>
    <lineage>
        <taxon>Bacteria</taxon>
        <taxon>Bacillati</taxon>
        <taxon>Actinomycetota</taxon>
        <taxon>Actinomycetes</taxon>
        <taxon>Streptosporangiales</taxon>
        <taxon>Streptosporangiaceae</taxon>
        <taxon>Streptosporangium</taxon>
    </lineage>
</organism>
<comment type="similarity">
    <text evidence="1">Belongs to the ABC transporter superfamily.</text>
</comment>
<dbReference type="PROSITE" id="PS50893">
    <property type="entry name" value="ABC_TRANSPORTER_2"/>
    <property type="match status" value="1"/>
</dbReference>
<dbReference type="InterPro" id="IPR013563">
    <property type="entry name" value="Oligopep_ABC_C"/>
</dbReference>
<dbReference type="InterPro" id="IPR050319">
    <property type="entry name" value="ABC_transp_ATP-bind"/>
</dbReference>
<dbReference type="Proteomes" id="UP001500831">
    <property type="component" value="Unassembled WGS sequence"/>
</dbReference>
<proteinExistence type="inferred from homology"/>
<dbReference type="SMART" id="SM00382">
    <property type="entry name" value="AAA"/>
    <property type="match status" value="1"/>
</dbReference>
<evidence type="ECO:0000259" key="6">
    <source>
        <dbReference type="PROSITE" id="PS50893"/>
    </source>
</evidence>
<feature type="compositionally biased region" description="Low complexity" evidence="5">
    <location>
        <begin position="41"/>
        <end position="54"/>
    </location>
</feature>
<dbReference type="EMBL" id="BAAAVI010000017">
    <property type="protein sequence ID" value="GAA2868209.1"/>
    <property type="molecule type" value="Genomic_DNA"/>
</dbReference>
<feature type="compositionally biased region" description="Low complexity" evidence="5">
    <location>
        <begin position="11"/>
        <end position="34"/>
    </location>
</feature>
<dbReference type="Pfam" id="PF08352">
    <property type="entry name" value="oligo_HPY"/>
    <property type="match status" value="1"/>
</dbReference>
<dbReference type="InterPro" id="IPR003439">
    <property type="entry name" value="ABC_transporter-like_ATP-bd"/>
</dbReference>
<reference evidence="8" key="1">
    <citation type="journal article" date="2019" name="Int. J. Syst. Evol. Microbiol.">
        <title>The Global Catalogue of Microorganisms (GCM) 10K type strain sequencing project: providing services to taxonomists for standard genome sequencing and annotation.</title>
        <authorList>
            <consortium name="The Broad Institute Genomics Platform"/>
            <consortium name="The Broad Institute Genome Sequencing Center for Infectious Disease"/>
            <person name="Wu L."/>
            <person name="Ma J."/>
        </authorList>
    </citation>
    <scope>NUCLEOTIDE SEQUENCE [LARGE SCALE GENOMIC DNA]</scope>
    <source>
        <strain evidence="8">JCM 6242</strain>
    </source>
</reference>
<keyword evidence="8" id="KW-1185">Reference proteome</keyword>
<dbReference type="Pfam" id="PF00005">
    <property type="entry name" value="ABC_tran"/>
    <property type="match status" value="1"/>
</dbReference>
<evidence type="ECO:0000256" key="3">
    <source>
        <dbReference type="ARBA" id="ARBA00022741"/>
    </source>
</evidence>
<dbReference type="PROSITE" id="PS00211">
    <property type="entry name" value="ABC_TRANSPORTER_1"/>
    <property type="match status" value="1"/>
</dbReference>
<keyword evidence="4 7" id="KW-0067">ATP-binding</keyword>
<dbReference type="SUPFAM" id="SSF52540">
    <property type="entry name" value="P-loop containing nucleoside triphosphate hydrolases"/>
    <property type="match status" value="1"/>
</dbReference>
<comment type="caution">
    <text evidence="7">The sequence shown here is derived from an EMBL/GenBank/DDBJ whole genome shotgun (WGS) entry which is preliminary data.</text>
</comment>
<dbReference type="CDD" id="cd03257">
    <property type="entry name" value="ABC_NikE_OppD_transporters"/>
    <property type="match status" value="1"/>
</dbReference>
<name>A0ABP6IEI5_9ACTN</name>
<dbReference type="InterPro" id="IPR017871">
    <property type="entry name" value="ABC_transporter-like_CS"/>
</dbReference>
<dbReference type="PANTHER" id="PTHR43776:SF7">
    <property type="entry name" value="D,D-DIPEPTIDE TRANSPORT ATP-BINDING PROTEIN DDPF-RELATED"/>
    <property type="match status" value="1"/>
</dbReference>
<keyword evidence="3" id="KW-0547">Nucleotide-binding</keyword>
<dbReference type="GO" id="GO:0005524">
    <property type="term" value="F:ATP binding"/>
    <property type="evidence" value="ECO:0007669"/>
    <property type="project" value="UniProtKB-KW"/>
</dbReference>
<feature type="region of interest" description="Disordered" evidence="5">
    <location>
        <begin position="1"/>
        <end position="54"/>
    </location>
</feature>
<evidence type="ECO:0000256" key="1">
    <source>
        <dbReference type="ARBA" id="ARBA00005417"/>
    </source>
</evidence>
<dbReference type="InterPro" id="IPR027417">
    <property type="entry name" value="P-loop_NTPase"/>
</dbReference>
<evidence type="ECO:0000313" key="7">
    <source>
        <dbReference type="EMBL" id="GAA2868209.1"/>
    </source>
</evidence>
<feature type="domain" description="ABC transporter" evidence="6">
    <location>
        <begin position="57"/>
        <end position="302"/>
    </location>
</feature>
<dbReference type="RefSeq" id="WP_344971225.1">
    <property type="nucleotide sequence ID" value="NZ_BAAAVI010000017.1"/>
</dbReference>
<gene>
    <name evidence="7" type="ORF">GCM10010517_27910</name>
</gene>
<keyword evidence="2" id="KW-0813">Transport</keyword>
<accession>A0ABP6IEI5</accession>
<evidence type="ECO:0000256" key="5">
    <source>
        <dbReference type="SAM" id="MobiDB-lite"/>
    </source>
</evidence>
<evidence type="ECO:0000313" key="8">
    <source>
        <dbReference type="Proteomes" id="UP001500831"/>
    </source>
</evidence>
<protein>
    <submittedName>
        <fullName evidence="7">ATP-binding cassette domain-containing protein</fullName>
    </submittedName>
</protein>
<dbReference type="Gene3D" id="3.40.50.300">
    <property type="entry name" value="P-loop containing nucleotide triphosphate hydrolases"/>
    <property type="match status" value="1"/>
</dbReference>
<dbReference type="PANTHER" id="PTHR43776">
    <property type="entry name" value="TRANSPORT ATP-BINDING PROTEIN"/>
    <property type="match status" value="1"/>
</dbReference>
<evidence type="ECO:0000256" key="4">
    <source>
        <dbReference type="ARBA" id="ARBA00022840"/>
    </source>
</evidence>